<keyword evidence="1" id="KW-0732">Signal</keyword>
<organism evidence="3 4">
    <name type="scientific">Lysinibacillus boronitolerans JCM 21713 = 10a = NBRC 103108</name>
    <dbReference type="NCBI Taxonomy" id="1294264"/>
    <lineage>
        <taxon>Bacteria</taxon>
        <taxon>Bacillati</taxon>
        <taxon>Bacillota</taxon>
        <taxon>Bacilli</taxon>
        <taxon>Bacillales</taxon>
        <taxon>Bacillaceae</taxon>
        <taxon>Lysinibacillus</taxon>
    </lineage>
</organism>
<name>A0ABR4XTK3_9BACI</name>
<dbReference type="Gene3D" id="3.30.457.10">
    <property type="entry name" value="Copper amine oxidase-like, N-terminal domain"/>
    <property type="match status" value="1"/>
</dbReference>
<accession>A0ABR4XTK3</accession>
<protein>
    <submittedName>
        <fullName evidence="3">Copper amine oxidase</fullName>
    </submittedName>
</protein>
<feature type="domain" description="Copper amine oxidase-like N-terminal" evidence="2">
    <location>
        <begin position="29"/>
        <end position="133"/>
    </location>
</feature>
<dbReference type="Proteomes" id="UP000030487">
    <property type="component" value="Unassembled WGS sequence"/>
</dbReference>
<keyword evidence="4" id="KW-1185">Reference proteome</keyword>
<dbReference type="SUPFAM" id="SSF55383">
    <property type="entry name" value="Copper amine oxidase, domain N"/>
    <property type="match status" value="2"/>
</dbReference>
<evidence type="ECO:0000313" key="4">
    <source>
        <dbReference type="Proteomes" id="UP000030487"/>
    </source>
</evidence>
<evidence type="ECO:0000313" key="3">
    <source>
        <dbReference type="EMBL" id="KGR80886.1"/>
    </source>
</evidence>
<evidence type="ECO:0000259" key="2">
    <source>
        <dbReference type="Pfam" id="PF07833"/>
    </source>
</evidence>
<reference evidence="3 4" key="1">
    <citation type="submission" date="2014-02" db="EMBL/GenBank/DDBJ databases">
        <title>Draft genome sequence of Lysinibacillus boronitolerans NBRC 103108.</title>
        <authorList>
            <person name="Zhang F."/>
            <person name="Wang G."/>
            <person name="Zhang L."/>
        </authorList>
    </citation>
    <scope>NUCLEOTIDE SEQUENCE [LARGE SCALE GENOMIC DNA]</scope>
    <source>
        <strain evidence="3 4">NBRC 103108</strain>
    </source>
</reference>
<dbReference type="InterPro" id="IPR012854">
    <property type="entry name" value="Cu_amine_oxidase-like_N"/>
</dbReference>
<dbReference type="RefSeq" id="WP_036081152.1">
    <property type="nucleotide sequence ID" value="NZ_AVCW01000001.1"/>
</dbReference>
<dbReference type="Pfam" id="PF07833">
    <property type="entry name" value="Cu_amine_oxidN1"/>
    <property type="match status" value="1"/>
</dbReference>
<dbReference type="InterPro" id="IPR036582">
    <property type="entry name" value="Mao_N_sf"/>
</dbReference>
<feature type="chain" id="PRO_5047050189" evidence="1">
    <location>
        <begin position="24"/>
        <end position="274"/>
    </location>
</feature>
<evidence type="ECO:0000256" key="1">
    <source>
        <dbReference type="SAM" id="SignalP"/>
    </source>
</evidence>
<sequence length="274" mass="30444">MKKVFSGIFLGLILIMTSSPAYAADFQIKVDGVTIASDVNPEVKSNRTMVPLRVISENLGVNVTWTDAQITLTKNDIQVTLKLNSNQVVKNGKTELLDVEPYMKNNRTFVPMRFLAETFGSNITYKNGTVTVETQPLFIDGIKVKALQYEYHMTLGGVVQQINGNGYNEAIYNTFIKNNGSKIEAPTYNPWDSHPIPVGSYDKNAQFDFLDQNSNSIKRFDIYFSTGDSGGVLVHDTTANHWYVYSDTARLGILQLIDTASLNGFVTVMSNTVP</sequence>
<feature type="signal peptide" evidence="1">
    <location>
        <begin position="1"/>
        <end position="23"/>
    </location>
</feature>
<gene>
    <name evidence="3" type="ORF">CD31_22600</name>
</gene>
<proteinExistence type="predicted"/>
<comment type="caution">
    <text evidence="3">The sequence shown here is derived from an EMBL/GenBank/DDBJ whole genome shotgun (WGS) entry which is preliminary data.</text>
</comment>
<dbReference type="EMBL" id="JPVR01000081">
    <property type="protein sequence ID" value="KGR80886.1"/>
    <property type="molecule type" value="Genomic_DNA"/>
</dbReference>